<feature type="compositionally biased region" description="Polar residues" evidence="3">
    <location>
        <begin position="417"/>
        <end position="431"/>
    </location>
</feature>
<keyword evidence="2" id="KW-0804">Transcription</keyword>
<organism evidence="5 6">
    <name type="scientific">Viridothelium virens</name>
    <name type="common">Speckled blister lichen</name>
    <name type="synonym">Trypethelium virens</name>
    <dbReference type="NCBI Taxonomy" id="1048519"/>
    <lineage>
        <taxon>Eukaryota</taxon>
        <taxon>Fungi</taxon>
        <taxon>Dikarya</taxon>
        <taxon>Ascomycota</taxon>
        <taxon>Pezizomycotina</taxon>
        <taxon>Dothideomycetes</taxon>
        <taxon>Dothideomycetes incertae sedis</taxon>
        <taxon>Trypetheliales</taxon>
        <taxon>Trypetheliaceae</taxon>
        <taxon>Viridothelium</taxon>
    </lineage>
</organism>
<reference evidence="5" key="1">
    <citation type="journal article" date="2020" name="Stud. Mycol.">
        <title>101 Dothideomycetes genomes: a test case for predicting lifestyles and emergence of pathogens.</title>
        <authorList>
            <person name="Haridas S."/>
            <person name="Albert R."/>
            <person name="Binder M."/>
            <person name="Bloem J."/>
            <person name="Labutti K."/>
            <person name="Salamov A."/>
            <person name="Andreopoulos B."/>
            <person name="Baker S."/>
            <person name="Barry K."/>
            <person name="Bills G."/>
            <person name="Bluhm B."/>
            <person name="Cannon C."/>
            <person name="Castanera R."/>
            <person name="Culley D."/>
            <person name="Daum C."/>
            <person name="Ezra D."/>
            <person name="Gonzalez J."/>
            <person name="Henrissat B."/>
            <person name="Kuo A."/>
            <person name="Liang C."/>
            <person name="Lipzen A."/>
            <person name="Lutzoni F."/>
            <person name="Magnuson J."/>
            <person name="Mondo S."/>
            <person name="Nolan M."/>
            <person name="Ohm R."/>
            <person name="Pangilinan J."/>
            <person name="Park H.-J."/>
            <person name="Ramirez L."/>
            <person name="Alfaro M."/>
            <person name="Sun H."/>
            <person name="Tritt A."/>
            <person name="Yoshinaga Y."/>
            <person name="Zwiers L.-H."/>
            <person name="Turgeon B."/>
            <person name="Goodwin S."/>
            <person name="Spatafora J."/>
            <person name="Crous P."/>
            <person name="Grigoriev I."/>
        </authorList>
    </citation>
    <scope>NUCLEOTIDE SEQUENCE</scope>
    <source>
        <strain evidence="5">Tuck. ex Michener</strain>
    </source>
</reference>
<feature type="region of interest" description="Disordered" evidence="3">
    <location>
        <begin position="348"/>
        <end position="489"/>
    </location>
</feature>
<evidence type="ECO:0000259" key="4">
    <source>
        <dbReference type="PROSITE" id="PS51344"/>
    </source>
</evidence>
<feature type="region of interest" description="Disordered" evidence="3">
    <location>
        <begin position="249"/>
        <end position="319"/>
    </location>
</feature>
<sequence>MDLAKTLIRSVARAFYDIEHILVIDALMVHSALNGNDLASCLNMQEKPMRKYAGKLRADGLLHVQTQQVKNETNRVSSRDVFYINFHLAIDAIKYRLYRMTKHTESLSAPGSTERKELVCGRCGNDWTVMEVIDNLDMNGNYCCHRCQSILQFRANDEAETGGPAVAENATIQRLNQQLSPLLSLMQRLDSSTVPENDWETAFSNARPIQRAKEEQGVKNETLVDSQLRVVPQKVKGLETQERVEVSLVGATSAEEEERRRQEERERKEKLRAQNQLPSWHTHSTITGLKTTDQADSNTIDLTSSNGINPENTEDDKKTTKDAIAAASANDTADLKDYFDNLQKQMQEEAANDGRSPSSPSNADASDDEEDEDEFEDVAFTAPAPTPKVAGATEEKKPLPNGVHAVKAEHAQMVSEGPSSEDSSAGPSGQNSDDEAERVAKRAKIDGGAASTAVTGKEAGVGQAGQVEAPVDVEAVESDEDEDDFVDAL</sequence>
<gene>
    <name evidence="5" type="ORF">EV356DRAFT_96502</name>
</gene>
<feature type="compositionally biased region" description="Acidic residues" evidence="3">
    <location>
        <begin position="365"/>
        <end position="377"/>
    </location>
</feature>
<feature type="compositionally biased region" description="Acidic residues" evidence="3">
    <location>
        <begin position="474"/>
        <end position="489"/>
    </location>
</feature>
<dbReference type="InterPro" id="IPR017919">
    <property type="entry name" value="TFIIE/TFIIEa_HTH"/>
</dbReference>
<evidence type="ECO:0000313" key="6">
    <source>
        <dbReference type="Proteomes" id="UP000800092"/>
    </source>
</evidence>
<dbReference type="InterPro" id="IPR002853">
    <property type="entry name" value="TFIIE_asu"/>
</dbReference>
<dbReference type="OrthoDB" id="361102at2759"/>
<proteinExistence type="predicted"/>
<feature type="domain" description="HTH TFE/IIEalpha-type" evidence="4">
    <location>
        <begin position="4"/>
        <end position="94"/>
    </location>
</feature>
<evidence type="ECO:0000256" key="1">
    <source>
        <dbReference type="ARBA" id="ARBA00023015"/>
    </source>
</evidence>
<keyword evidence="1" id="KW-0805">Transcription regulation</keyword>
<dbReference type="AlphaFoldDB" id="A0A6A6HD77"/>
<dbReference type="InterPro" id="IPR039997">
    <property type="entry name" value="TFE"/>
</dbReference>
<dbReference type="SMART" id="SM00531">
    <property type="entry name" value="TFIIE"/>
    <property type="match status" value="1"/>
</dbReference>
<dbReference type="PANTHER" id="PTHR13097">
    <property type="entry name" value="TRANSCRIPTION INITIATION FACTOR IIE, ALPHA SUBUNIT"/>
    <property type="match status" value="1"/>
</dbReference>
<evidence type="ECO:0000256" key="3">
    <source>
        <dbReference type="SAM" id="MobiDB-lite"/>
    </source>
</evidence>
<dbReference type="InterPro" id="IPR024550">
    <property type="entry name" value="TFIIEa/SarR/Rpc3_HTH_dom"/>
</dbReference>
<evidence type="ECO:0000256" key="2">
    <source>
        <dbReference type="ARBA" id="ARBA00023163"/>
    </source>
</evidence>
<feature type="compositionally biased region" description="Basic and acidic residues" evidence="3">
    <location>
        <begin position="257"/>
        <end position="272"/>
    </location>
</feature>
<name>A0A6A6HD77_VIRVR</name>
<dbReference type="PANTHER" id="PTHR13097:SF7">
    <property type="entry name" value="GENERAL TRANSCRIPTION FACTOR IIE SUBUNIT 1"/>
    <property type="match status" value="1"/>
</dbReference>
<dbReference type="Pfam" id="PF02002">
    <property type="entry name" value="TFIIE_alpha"/>
    <property type="match status" value="1"/>
</dbReference>
<dbReference type="EMBL" id="ML991789">
    <property type="protein sequence ID" value="KAF2235779.1"/>
    <property type="molecule type" value="Genomic_DNA"/>
</dbReference>
<dbReference type="PROSITE" id="PS51344">
    <property type="entry name" value="HTH_TFE_IIE"/>
    <property type="match status" value="1"/>
</dbReference>
<protein>
    <recommendedName>
        <fullName evidence="4">HTH TFE/IIEalpha-type domain-containing protein</fullName>
    </recommendedName>
</protein>
<feature type="compositionally biased region" description="Polar residues" evidence="3">
    <location>
        <begin position="273"/>
        <end position="311"/>
    </location>
</feature>
<dbReference type="Proteomes" id="UP000800092">
    <property type="component" value="Unassembled WGS sequence"/>
</dbReference>
<dbReference type="GO" id="GO:0006367">
    <property type="term" value="P:transcription initiation at RNA polymerase II promoter"/>
    <property type="evidence" value="ECO:0007669"/>
    <property type="project" value="InterPro"/>
</dbReference>
<keyword evidence="6" id="KW-1185">Reference proteome</keyword>
<accession>A0A6A6HD77</accession>
<evidence type="ECO:0000313" key="5">
    <source>
        <dbReference type="EMBL" id="KAF2235779.1"/>
    </source>
</evidence>
<dbReference type="GO" id="GO:0005673">
    <property type="term" value="C:transcription factor TFIIE complex"/>
    <property type="evidence" value="ECO:0007669"/>
    <property type="project" value="TreeGrafter"/>
</dbReference>